<dbReference type="Gene3D" id="1.25.10.10">
    <property type="entry name" value="Leucine-rich Repeat Variant"/>
    <property type="match status" value="3"/>
</dbReference>
<evidence type="ECO:0000256" key="3">
    <source>
        <dbReference type="SAM" id="MobiDB-lite"/>
    </source>
</evidence>
<dbReference type="InterPro" id="IPR016024">
    <property type="entry name" value="ARM-type_fold"/>
</dbReference>
<sequence>MAASPSVDAECPSSLRHVEEAGELEALVQRVVASGGQEAGAAFPRFAAIVSKYQEQPQLLDPLLEGLVQPLAALLRSAAAEPAAAALSAVRGVSRLLWQLSVVRGYKTVLRFFPNDVACLEPVVALLVHLDALASPALAAAPADGSGSAAAAVPRLDSGAQSLWEAQASGYVLLLWLSMLVLIPFDIAIVDSSLAAAPAAASSTAEASGTESAAAAAYPPLVGTILELCQRYLASPGSTREMAAVVLGRMLTRPDMAPALAAFLEWGCAALAGTDDSQRASFLVPGALLLRDVGCTALAFATLFKLGQRSALLGPAARVFPHAVQLLGSRLAATNALARKLAVKLIQRIGLVYLRPRVAAWRYQKGQKSSIAANLSAPSGAAGGTAASAASQAAAAEAQQRAAAAAAAAEAEAEEDVEHAEQLEGVIEALLQGLADRDTVVRWSAAKGVGRVTGRLPRDLADDVVASLLDAFFTQGASDTAWHGGCMGLAELARRGLLLPERLPTVAPLVVRALEYDVRRGPCSVGAHVRDAAAYVCWAFARAYSPEALGATVVTLAPALITTACYDREVNCRRAAAAAFQECVGRLGSFPHGIDILTTADYFTVSVRQNAYLSVAPHVARFPEYFEPLAWHLLRSKLRHWEKGLRELAAQALAALVPHRPAFFIDQALPFLLPLCTDPVLEARHGAVAAVAELLPALRAAGEALPPALEAAAAEVVPYIERGRLTRGKGGEIMRSAICRLVETTCATGLPLSDEQQQCLYAQLRENLRHSAPEIQAASSAALAAFAGHCLPHAAAEAQHQLVQQSVAALQEVGNVAARRGGALALGALPRWLLQPQVAVVLAALAAASVPEEAAESRDAETRVNAVKALTAVALALLGHPPEGVSSSSSSSSGGAQLGGSSIPAEAMQHVADGVIQPLLAALEDYSIDNRGDVGSWVREAAMEGLARLLPLLLPAAAQQPGQLPHLLELTQHALLAMLRQALERIARMREAAAACMQQLLPAAQAAGVPMAAQLAEAVQGRPLEQYSNLEALPPLAALVVHPPLQQTLLEGLTFSIGGMDAQLSAAAGNALADAVQEQLQEDLPALEQLGGNLLALWRHQRRGGRMCTPLLLTADLLLSRTGMRDLQPPESAFPEQLLELVRDEIKGCTDVPRLHAAAGVLCQLAGGTEPVRSAALRSALILLANRYPKVRRYAAEQLYTMLLTFEPAEDGSQDVEAALELVEGTAWDGPLAAVRPARAQVFQLLGLPEPVPVAATDGASAAQQGDGVAQQNGAPPVQDENESYAALLTHTARGM</sequence>
<dbReference type="PANTHER" id="PTHR12658:SF0">
    <property type="entry name" value="TUBULIN-SPECIFIC CHAPERONE D"/>
    <property type="match status" value="1"/>
</dbReference>
<organism evidence="6 7">
    <name type="scientific">Chlorella ohadii</name>
    <dbReference type="NCBI Taxonomy" id="2649997"/>
    <lineage>
        <taxon>Eukaryota</taxon>
        <taxon>Viridiplantae</taxon>
        <taxon>Chlorophyta</taxon>
        <taxon>core chlorophytes</taxon>
        <taxon>Trebouxiophyceae</taxon>
        <taxon>Chlorellales</taxon>
        <taxon>Chlorellaceae</taxon>
        <taxon>Chlorella clade</taxon>
        <taxon>Chlorella</taxon>
    </lineage>
</organism>
<evidence type="ECO:0000256" key="1">
    <source>
        <dbReference type="ARBA" id="ARBA00023186"/>
    </source>
</evidence>
<feature type="coiled-coil region" evidence="2">
    <location>
        <begin position="395"/>
        <end position="423"/>
    </location>
</feature>
<dbReference type="GO" id="GO:0048487">
    <property type="term" value="F:beta-tubulin binding"/>
    <property type="evidence" value="ECO:0007669"/>
    <property type="project" value="InterPro"/>
</dbReference>
<accession>A0AAD5DV92</accession>
<dbReference type="GO" id="GO:0007023">
    <property type="term" value="P:post-chaperonin tubulin folding pathway"/>
    <property type="evidence" value="ECO:0007669"/>
    <property type="project" value="InterPro"/>
</dbReference>
<feature type="domain" description="Tubulin-folding cofactor D ARM repeats" evidence="5">
    <location>
        <begin position="338"/>
        <end position="594"/>
    </location>
</feature>
<dbReference type="GO" id="GO:0005096">
    <property type="term" value="F:GTPase activator activity"/>
    <property type="evidence" value="ECO:0007669"/>
    <property type="project" value="InterPro"/>
</dbReference>
<proteinExistence type="predicted"/>
<reference evidence="6" key="1">
    <citation type="submission" date="2020-11" db="EMBL/GenBank/DDBJ databases">
        <title>Chlorella ohadii genome sequencing and assembly.</title>
        <authorList>
            <person name="Murik O."/>
            <person name="Treves H."/>
            <person name="Kedem I."/>
            <person name="Shotland Y."/>
            <person name="Kaplan A."/>
        </authorList>
    </citation>
    <scope>NUCLEOTIDE SEQUENCE</scope>
    <source>
        <strain evidence="6">1</strain>
    </source>
</reference>
<dbReference type="GO" id="GO:0007021">
    <property type="term" value="P:tubulin complex assembly"/>
    <property type="evidence" value="ECO:0007669"/>
    <property type="project" value="InterPro"/>
</dbReference>
<keyword evidence="2" id="KW-0175">Coiled coil</keyword>
<keyword evidence="1" id="KW-0143">Chaperone</keyword>
<dbReference type="Pfam" id="PF12612">
    <property type="entry name" value="TFCD_C"/>
    <property type="match status" value="1"/>
</dbReference>
<feature type="region of interest" description="Disordered" evidence="3">
    <location>
        <begin position="1258"/>
        <end position="1280"/>
    </location>
</feature>
<evidence type="ECO:0000259" key="5">
    <source>
        <dbReference type="Pfam" id="PF25767"/>
    </source>
</evidence>
<dbReference type="Pfam" id="PF23579">
    <property type="entry name" value="ARM_TBCD"/>
    <property type="match status" value="1"/>
</dbReference>
<protein>
    <recommendedName>
        <fullName evidence="8">Tubulin-specific chaperone D</fullName>
    </recommendedName>
</protein>
<comment type="caution">
    <text evidence="6">The sequence shown here is derived from an EMBL/GenBank/DDBJ whole genome shotgun (WGS) entry which is preliminary data.</text>
</comment>
<evidence type="ECO:0000313" key="6">
    <source>
        <dbReference type="EMBL" id="KAI7844997.1"/>
    </source>
</evidence>
<gene>
    <name evidence="6" type="ORF">COHA_001363</name>
</gene>
<dbReference type="EMBL" id="JADXDR010000022">
    <property type="protein sequence ID" value="KAI7844997.1"/>
    <property type="molecule type" value="Genomic_DNA"/>
</dbReference>
<keyword evidence="7" id="KW-1185">Reference proteome</keyword>
<dbReference type="PANTHER" id="PTHR12658">
    <property type="entry name" value="BETA-TUBULIN COFACTOR D"/>
    <property type="match status" value="1"/>
</dbReference>
<name>A0AAD5DV92_9CHLO</name>
<evidence type="ECO:0000259" key="4">
    <source>
        <dbReference type="Pfam" id="PF12612"/>
    </source>
</evidence>
<dbReference type="InterPro" id="IPR022577">
    <property type="entry name" value="TBCD_C"/>
</dbReference>
<dbReference type="InterPro" id="IPR011989">
    <property type="entry name" value="ARM-like"/>
</dbReference>
<dbReference type="InterPro" id="IPR058033">
    <property type="entry name" value="ARM_TBCD_2nd"/>
</dbReference>
<dbReference type="InterPro" id="IPR033162">
    <property type="entry name" value="TBCD"/>
</dbReference>
<dbReference type="Proteomes" id="UP001205105">
    <property type="component" value="Unassembled WGS sequence"/>
</dbReference>
<evidence type="ECO:0000313" key="7">
    <source>
        <dbReference type="Proteomes" id="UP001205105"/>
    </source>
</evidence>
<dbReference type="GO" id="GO:0000226">
    <property type="term" value="P:microtubule cytoskeleton organization"/>
    <property type="evidence" value="ECO:0007669"/>
    <property type="project" value="TreeGrafter"/>
</dbReference>
<dbReference type="SUPFAM" id="SSF48371">
    <property type="entry name" value="ARM repeat"/>
    <property type="match status" value="1"/>
</dbReference>
<dbReference type="Pfam" id="PF25767">
    <property type="entry name" value="ARM_TBCD_2nd"/>
    <property type="match status" value="1"/>
</dbReference>
<evidence type="ECO:0000256" key="2">
    <source>
        <dbReference type="SAM" id="Coils"/>
    </source>
</evidence>
<evidence type="ECO:0008006" key="8">
    <source>
        <dbReference type="Google" id="ProtNLM"/>
    </source>
</evidence>
<feature type="domain" description="Tubulin-folding cofactor D C-terminal" evidence="4">
    <location>
        <begin position="973"/>
        <end position="1154"/>
    </location>
</feature>